<accession>A0A8R1IM17</accession>
<reference evidence="2" key="1">
    <citation type="submission" date="2010-08" db="EMBL/GenBank/DDBJ databases">
        <authorList>
            <consortium name="Caenorhabditis japonica Sequencing Consortium"/>
            <person name="Wilson R.K."/>
        </authorList>
    </citation>
    <scope>NUCLEOTIDE SEQUENCE [LARGE SCALE GENOMIC DNA]</scope>
    <source>
        <strain evidence="2">DF5081</strain>
    </source>
</reference>
<name>A0A8R1IM17_CAEJA</name>
<reference evidence="1" key="2">
    <citation type="submission" date="2022-06" db="UniProtKB">
        <authorList>
            <consortium name="EnsemblMetazoa"/>
        </authorList>
    </citation>
    <scope>IDENTIFICATION</scope>
    <source>
        <strain evidence="1">DF5081</strain>
    </source>
</reference>
<proteinExistence type="predicted"/>
<sequence>MSLDNVHYHIIKSVGPRDVQKAISDALASNEDEQWSEQRLGLDYFRVKATNLDEFLRNEKKKNSNIVGDGFRSTQIADDEIRGNGRLGAVARAVNKANGKWVSRTTFVDLAPWDVPNVAEG</sequence>
<dbReference type="AlphaFoldDB" id="A0A8R1IM17"/>
<dbReference type="EnsemblMetazoa" id="CJA37475b.1">
    <property type="protein sequence ID" value="CJA37475b.1"/>
    <property type="gene ID" value="WBGene00213322"/>
</dbReference>
<keyword evidence="2" id="KW-1185">Reference proteome</keyword>
<evidence type="ECO:0000313" key="2">
    <source>
        <dbReference type="Proteomes" id="UP000005237"/>
    </source>
</evidence>
<organism evidence="1 2">
    <name type="scientific">Caenorhabditis japonica</name>
    <dbReference type="NCBI Taxonomy" id="281687"/>
    <lineage>
        <taxon>Eukaryota</taxon>
        <taxon>Metazoa</taxon>
        <taxon>Ecdysozoa</taxon>
        <taxon>Nematoda</taxon>
        <taxon>Chromadorea</taxon>
        <taxon>Rhabditida</taxon>
        <taxon>Rhabditina</taxon>
        <taxon>Rhabditomorpha</taxon>
        <taxon>Rhabditoidea</taxon>
        <taxon>Rhabditidae</taxon>
        <taxon>Peloderinae</taxon>
        <taxon>Caenorhabditis</taxon>
    </lineage>
</organism>
<dbReference type="Proteomes" id="UP000005237">
    <property type="component" value="Unassembled WGS sequence"/>
</dbReference>
<evidence type="ECO:0000313" key="1">
    <source>
        <dbReference type="EnsemblMetazoa" id="CJA37475b.1"/>
    </source>
</evidence>
<protein>
    <submittedName>
        <fullName evidence="1">Uncharacterized protein</fullName>
    </submittedName>
</protein>